<keyword evidence="1" id="KW-0489">Methyltransferase</keyword>
<name>A0ABX7NAL0_9BACT</name>
<dbReference type="Pfam" id="PF13578">
    <property type="entry name" value="Methyltransf_24"/>
    <property type="match status" value="1"/>
</dbReference>
<dbReference type="Proteomes" id="UP000663090">
    <property type="component" value="Chromosome"/>
</dbReference>
<evidence type="ECO:0000313" key="2">
    <source>
        <dbReference type="Proteomes" id="UP000663090"/>
    </source>
</evidence>
<dbReference type="GO" id="GO:0032259">
    <property type="term" value="P:methylation"/>
    <property type="evidence" value="ECO:0007669"/>
    <property type="project" value="UniProtKB-KW"/>
</dbReference>
<dbReference type="EMBL" id="CP071091">
    <property type="protein sequence ID" value="QSQ15429.1"/>
    <property type="molecule type" value="Genomic_DNA"/>
</dbReference>
<dbReference type="InterPro" id="IPR029063">
    <property type="entry name" value="SAM-dependent_MTases_sf"/>
</dbReference>
<protein>
    <submittedName>
        <fullName evidence="1">Class I SAM-dependent methyltransferase</fullName>
    </submittedName>
</protein>
<proteinExistence type="predicted"/>
<dbReference type="GO" id="GO:0008168">
    <property type="term" value="F:methyltransferase activity"/>
    <property type="evidence" value="ECO:0007669"/>
    <property type="project" value="UniProtKB-KW"/>
</dbReference>
<dbReference type="RefSeq" id="WP_206717137.1">
    <property type="nucleotide sequence ID" value="NZ_CP071091.1"/>
</dbReference>
<keyword evidence="1" id="KW-0808">Transferase</keyword>
<keyword evidence="2" id="KW-1185">Reference proteome</keyword>
<sequence length="317" mass="36550">MLIKHRIKALLARGLVKGGQRLGLLDDPRMFEVFERTGYHVTPNHFYQPIPDTRELPDSLWSARSEMVGVDLREAQQLALLERFAAKYGDEYGALPRGPEGVAPHEFHLDNSAFGTVDAEVLYCLVRELKPRRLFEIGSGWSTRLSARACRANEAEGSPACELVAFEPYPSEVLREGFPGLTRLEPRKAQDIPLSEMERLEENDILFIDSSHVLKVGSDVQVEFLELLPRLKKGVVVHLHDIFLPAEYPKNWVLEHRRFWTEQYLLHAFLSFNDSFEVLWGSSFMHLTHPERLRQVFASYRGAPRDWPGSFWIRRVK</sequence>
<accession>A0ABX7NAL0</accession>
<gene>
    <name evidence="1" type="ORF">JY572_04955</name>
</gene>
<dbReference type="SUPFAM" id="SSF53335">
    <property type="entry name" value="S-adenosyl-L-methionine-dependent methyltransferases"/>
    <property type="match status" value="1"/>
</dbReference>
<organism evidence="1 2">
    <name type="scientific">Myxococcus landrumensis</name>
    <dbReference type="NCBI Taxonomy" id="2813577"/>
    <lineage>
        <taxon>Bacteria</taxon>
        <taxon>Pseudomonadati</taxon>
        <taxon>Myxococcota</taxon>
        <taxon>Myxococcia</taxon>
        <taxon>Myxococcales</taxon>
        <taxon>Cystobacterineae</taxon>
        <taxon>Myxococcaceae</taxon>
        <taxon>Myxococcus</taxon>
    </lineage>
</organism>
<reference evidence="1 2" key="1">
    <citation type="submission" date="2021-02" db="EMBL/GenBank/DDBJ databases">
        <title>De Novo genome assembly of isolated myxobacteria.</title>
        <authorList>
            <person name="Stevens D.C."/>
        </authorList>
    </citation>
    <scope>NUCLEOTIDE SEQUENCE [LARGE SCALE GENOMIC DNA]</scope>
    <source>
        <strain evidence="1 2">SCHIC003</strain>
    </source>
</reference>
<evidence type="ECO:0000313" key="1">
    <source>
        <dbReference type="EMBL" id="QSQ15429.1"/>
    </source>
</evidence>
<dbReference type="Gene3D" id="3.40.50.150">
    <property type="entry name" value="Vaccinia Virus protein VP39"/>
    <property type="match status" value="1"/>
</dbReference>